<keyword evidence="10 14" id="KW-0479">Metal-binding</keyword>
<dbReference type="RefSeq" id="WP_272435727.1">
    <property type="nucleotide sequence ID" value="NZ_JAMQKB010000003.1"/>
</dbReference>
<dbReference type="CDD" id="cd06590">
    <property type="entry name" value="RNase_HII_bacteria_HIII_like"/>
    <property type="match status" value="1"/>
</dbReference>
<dbReference type="InterPro" id="IPR012295">
    <property type="entry name" value="TBP_dom_sf"/>
</dbReference>
<evidence type="ECO:0000256" key="7">
    <source>
        <dbReference type="ARBA" id="ARBA00021407"/>
    </source>
</evidence>
<dbReference type="GO" id="GO:0043137">
    <property type="term" value="P:DNA replication, removal of RNA primer"/>
    <property type="evidence" value="ECO:0007669"/>
    <property type="project" value="TreeGrafter"/>
</dbReference>
<keyword evidence="11 14" id="KW-0255">Endonuclease</keyword>
<evidence type="ECO:0000256" key="12">
    <source>
        <dbReference type="ARBA" id="ARBA00022801"/>
    </source>
</evidence>
<keyword evidence="13 14" id="KW-0460">Magnesium</keyword>
<dbReference type="PANTHER" id="PTHR10954:SF23">
    <property type="entry name" value="RIBONUCLEASE"/>
    <property type="match status" value="1"/>
</dbReference>
<dbReference type="PANTHER" id="PTHR10954">
    <property type="entry name" value="RIBONUCLEASE H2 SUBUNIT A"/>
    <property type="match status" value="1"/>
</dbReference>
<evidence type="ECO:0000256" key="15">
    <source>
        <dbReference type="PROSITE-ProRule" id="PRU01319"/>
    </source>
</evidence>
<dbReference type="GO" id="GO:0032299">
    <property type="term" value="C:ribonuclease H2 complex"/>
    <property type="evidence" value="ECO:0007669"/>
    <property type="project" value="TreeGrafter"/>
</dbReference>
<dbReference type="Gene3D" id="3.30.420.10">
    <property type="entry name" value="Ribonuclease H-like superfamily/Ribonuclease H"/>
    <property type="match status" value="1"/>
</dbReference>
<reference evidence="17" key="1">
    <citation type="submission" date="2022-06" db="EMBL/GenBank/DDBJ databases">
        <title>Aquibacillus sp. a new bacterium isolated from soil saline samples.</title>
        <authorList>
            <person name="Galisteo C."/>
            <person name="De La Haba R."/>
            <person name="Sanchez-Porro C."/>
            <person name="Ventosa A."/>
        </authorList>
    </citation>
    <scope>NUCLEOTIDE SEQUENCE</scope>
    <source>
        <strain evidence="17">3ASR75-11</strain>
    </source>
</reference>
<feature type="binding site" evidence="14 15">
    <location>
        <position position="205"/>
    </location>
    <ligand>
        <name>a divalent metal cation</name>
        <dbReference type="ChEBI" id="CHEBI:60240"/>
    </ligand>
</feature>
<feature type="binding site" evidence="14 15">
    <location>
        <position position="100"/>
    </location>
    <ligand>
        <name>a divalent metal cation</name>
        <dbReference type="ChEBI" id="CHEBI:60240"/>
    </ligand>
</feature>
<evidence type="ECO:0000256" key="3">
    <source>
        <dbReference type="ARBA" id="ARBA00004065"/>
    </source>
</evidence>
<sequence>MPQIVLKLPNTKINEMKKFYHSYLKSSPPGAIFAAKTANSSITAYKSGKVLFQGKAPELDAKRWGSETNVVTKKTGTSKPAHGYAPADSLFSSSHIGSDEAGTGDYFGPITVAAAFVTREQIGELKSIGVTDSKNLNDPTIKSLAKKIVALNIPYSLAVLHNQKYNRLQQKGWTQGKMKTILHHHAISKVLEKIAPMEPEGILIDQFSEPPSFIRHLQSEKRELQKNVYFMTKAESHSIAVATASIIARASFVKEMDKLSEQMGITIPKGASQKVDQVAGSILRKNGLTALDKCAKVHFANTKKAEKYQ</sequence>
<evidence type="ECO:0000256" key="9">
    <source>
        <dbReference type="ARBA" id="ARBA00022722"/>
    </source>
</evidence>
<evidence type="ECO:0000313" key="18">
    <source>
        <dbReference type="Proteomes" id="UP001145050"/>
    </source>
</evidence>
<comment type="similarity">
    <text evidence="5 14">Belongs to the RNase HII family. RnhC subfamily.</text>
</comment>
<dbReference type="InterPro" id="IPR036397">
    <property type="entry name" value="RNaseH_sf"/>
</dbReference>
<evidence type="ECO:0000259" key="16">
    <source>
        <dbReference type="PROSITE" id="PS51975"/>
    </source>
</evidence>
<dbReference type="HAMAP" id="MF_00053">
    <property type="entry name" value="RNase_HIII"/>
    <property type="match status" value="1"/>
</dbReference>
<dbReference type="Pfam" id="PF11858">
    <property type="entry name" value="DUF3378"/>
    <property type="match status" value="1"/>
</dbReference>
<comment type="cofactor">
    <cofactor evidence="14 15">
        <name>Mn(2+)</name>
        <dbReference type="ChEBI" id="CHEBI:29035"/>
    </cofactor>
    <cofactor evidence="14 15">
        <name>Mg(2+)</name>
        <dbReference type="ChEBI" id="CHEBI:18420"/>
    </cofactor>
    <text evidence="14 15">Manganese or magnesium. Binds 1 divalent metal ion per monomer in the absence of substrate. May bind a second metal ion after substrate binding.</text>
</comment>
<evidence type="ECO:0000256" key="2">
    <source>
        <dbReference type="ARBA" id="ARBA00001946"/>
    </source>
</evidence>
<evidence type="ECO:0000256" key="14">
    <source>
        <dbReference type="HAMAP-Rule" id="MF_00053"/>
    </source>
</evidence>
<dbReference type="EMBL" id="JAMQKB010000003">
    <property type="protein sequence ID" value="MDC3423943.1"/>
    <property type="molecule type" value="Genomic_DNA"/>
</dbReference>
<dbReference type="InterPro" id="IPR001352">
    <property type="entry name" value="RNase_HII/HIII"/>
</dbReference>
<dbReference type="FunFam" id="3.30.420.10:FF:000047">
    <property type="entry name" value="Ribonuclease HIII"/>
    <property type="match status" value="1"/>
</dbReference>
<evidence type="ECO:0000256" key="5">
    <source>
        <dbReference type="ARBA" id="ARBA00008378"/>
    </source>
</evidence>
<dbReference type="SUPFAM" id="SSF53098">
    <property type="entry name" value="Ribonuclease H-like"/>
    <property type="match status" value="1"/>
</dbReference>
<keyword evidence="12 14" id="KW-0378">Hydrolase</keyword>
<dbReference type="GO" id="GO:0004523">
    <property type="term" value="F:RNA-DNA hybrid ribonuclease activity"/>
    <property type="evidence" value="ECO:0007669"/>
    <property type="project" value="UniProtKB-UniRule"/>
</dbReference>
<feature type="binding site" evidence="14 15">
    <location>
        <position position="99"/>
    </location>
    <ligand>
        <name>a divalent metal cation</name>
        <dbReference type="ChEBI" id="CHEBI:60240"/>
    </ligand>
</feature>
<dbReference type="InterPro" id="IPR024568">
    <property type="entry name" value="RNase_HIII_N"/>
</dbReference>
<evidence type="ECO:0000256" key="4">
    <source>
        <dbReference type="ARBA" id="ARBA00004496"/>
    </source>
</evidence>
<dbReference type="GO" id="GO:0006298">
    <property type="term" value="P:mismatch repair"/>
    <property type="evidence" value="ECO:0007669"/>
    <property type="project" value="TreeGrafter"/>
</dbReference>
<feature type="domain" description="RNase H type-2" evidence="16">
    <location>
        <begin position="93"/>
        <end position="309"/>
    </location>
</feature>
<gene>
    <name evidence="14 17" type="primary">rnhC</name>
    <name evidence="17" type="ORF">NC797_05405</name>
</gene>
<dbReference type="NCBIfam" id="TIGR00716">
    <property type="entry name" value="rnhC"/>
    <property type="match status" value="1"/>
</dbReference>
<dbReference type="AlphaFoldDB" id="A0A9X3WSB6"/>
<evidence type="ECO:0000256" key="1">
    <source>
        <dbReference type="ARBA" id="ARBA00000077"/>
    </source>
</evidence>
<keyword evidence="9 14" id="KW-0540">Nuclease</keyword>
<proteinExistence type="inferred from homology"/>
<dbReference type="Gene3D" id="3.30.310.10">
    <property type="entry name" value="TATA-Binding Protein"/>
    <property type="match status" value="1"/>
</dbReference>
<dbReference type="InterPro" id="IPR012337">
    <property type="entry name" value="RNaseH-like_sf"/>
</dbReference>
<comment type="subcellular location">
    <subcellularLocation>
        <location evidence="4 14">Cytoplasm</location>
    </subcellularLocation>
</comment>
<comment type="function">
    <text evidence="3 14">Endonuclease that specifically degrades the RNA of RNA-DNA hybrids.</text>
</comment>
<name>A0A9X3WSB6_9BACI</name>
<evidence type="ECO:0000256" key="11">
    <source>
        <dbReference type="ARBA" id="ARBA00022759"/>
    </source>
</evidence>
<keyword evidence="8 14" id="KW-0963">Cytoplasm</keyword>
<protein>
    <recommendedName>
        <fullName evidence="7 14">Ribonuclease HIII</fullName>
        <shortName evidence="14">RNase HIII</shortName>
        <ecNumber evidence="6 14">3.1.26.4</ecNumber>
    </recommendedName>
</protein>
<evidence type="ECO:0000256" key="8">
    <source>
        <dbReference type="ARBA" id="ARBA00022490"/>
    </source>
</evidence>
<dbReference type="EC" id="3.1.26.4" evidence="6 14"/>
<dbReference type="PROSITE" id="PS51975">
    <property type="entry name" value="RNASE_H_2"/>
    <property type="match status" value="1"/>
</dbReference>
<dbReference type="Proteomes" id="UP001145050">
    <property type="component" value="Unassembled WGS sequence"/>
</dbReference>
<comment type="caution">
    <text evidence="17">The sequence shown here is derived from an EMBL/GenBank/DDBJ whole genome shotgun (WGS) entry which is preliminary data.</text>
</comment>
<comment type="cofactor">
    <cofactor evidence="2">
        <name>Mg(2+)</name>
        <dbReference type="ChEBI" id="CHEBI:18420"/>
    </cofactor>
</comment>
<evidence type="ECO:0000256" key="10">
    <source>
        <dbReference type="ARBA" id="ARBA00022723"/>
    </source>
</evidence>
<dbReference type="InterPro" id="IPR024567">
    <property type="entry name" value="RNase_HII/HIII_dom"/>
</dbReference>
<dbReference type="Pfam" id="PF01351">
    <property type="entry name" value="RNase_HII"/>
    <property type="match status" value="1"/>
</dbReference>
<dbReference type="GO" id="GO:0005737">
    <property type="term" value="C:cytoplasm"/>
    <property type="evidence" value="ECO:0007669"/>
    <property type="project" value="UniProtKB-SubCell"/>
</dbReference>
<accession>A0A9X3WSB6</accession>
<evidence type="ECO:0000313" key="17">
    <source>
        <dbReference type="EMBL" id="MDC3423943.1"/>
    </source>
</evidence>
<keyword evidence="18" id="KW-1185">Reference proteome</keyword>
<dbReference type="GO" id="GO:0000287">
    <property type="term" value="F:magnesium ion binding"/>
    <property type="evidence" value="ECO:0007669"/>
    <property type="project" value="UniProtKB-UniRule"/>
</dbReference>
<evidence type="ECO:0000256" key="6">
    <source>
        <dbReference type="ARBA" id="ARBA00012180"/>
    </source>
</evidence>
<dbReference type="InterPro" id="IPR004641">
    <property type="entry name" value="RNase_HIII"/>
</dbReference>
<dbReference type="PIRSF" id="PIRSF037748">
    <property type="entry name" value="RnhC"/>
    <property type="match status" value="1"/>
</dbReference>
<dbReference type="GO" id="GO:0003723">
    <property type="term" value="F:RNA binding"/>
    <property type="evidence" value="ECO:0007669"/>
    <property type="project" value="UniProtKB-UniRule"/>
</dbReference>
<organism evidence="17 18">
    <name type="scientific">Terrihalobacillus insolitus</name>
    <dbReference type="NCBI Taxonomy" id="2950438"/>
    <lineage>
        <taxon>Bacteria</taxon>
        <taxon>Bacillati</taxon>
        <taxon>Bacillota</taxon>
        <taxon>Bacilli</taxon>
        <taxon>Bacillales</taxon>
        <taxon>Bacillaceae</taxon>
        <taxon>Terrihalobacillus</taxon>
    </lineage>
</organism>
<dbReference type="CDD" id="cd14796">
    <property type="entry name" value="RNAse_HIII_N"/>
    <property type="match status" value="1"/>
</dbReference>
<comment type="catalytic activity">
    <reaction evidence="1 14 15">
        <text>Endonucleolytic cleavage to 5'-phosphomonoester.</text>
        <dbReference type="EC" id="3.1.26.4"/>
    </reaction>
</comment>
<evidence type="ECO:0000256" key="13">
    <source>
        <dbReference type="ARBA" id="ARBA00022842"/>
    </source>
</evidence>